<comment type="caution">
    <text evidence="1">The sequence shown here is derived from an EMBL/GenBank/DDBJ whole genome shotgun (WGS) entry which is preliminary data.</text>
</comment>
<evidence type="ECO:0000313" key="1">
    <source>
        <dbReference type="EMBL" id="MER6434660.1"/>
    </source>
</evidence>
<keyword evidence="2" id="KW-1185">Reference proteome</keyword>
<organism evidence="1 2">
    <name type="scientific">Streptomyces sp. 900105245</name>
    <dbReference type="NCBI Taxonomy" id="3154379"/>
    <lineage>
        <taxon>Bacteria</taxon>
        <taxon>Bacillati</taxon>
        <taxon>Actinomycetota</taxon>
        <taxon>Actinomycetes</taxon>
        <taxon>Kitasatosporales</taxon>
        <taxon>Streptomycetaceae</taxon>
        <taxon>Streptomyces</taxon>
    </lineage>
</organism>
<accession>A0ABV1ULS9</accession>
<name>A0ABV1ULS9_9ACTN</name>
<gene>
    <name evidence="1" type="ORF">ABT272_45215</name>
</gene>
<dbReference type="RefSeq" id="WP_352066458.1">
    <property type="nucleotide sequence ID" value="NZ_JBEPAZ010000166.1"/>
</dbReference>
<proteinExistence type="predicted"/>
<dbReference type="Proteomes" id="UP001470023">
    <property type="component" value="Unassembled WGS sequence"/>
</dbReference>
<evidence type="ECO:0000313" key="2">
    <source>
        <dbReference type="Proteomes" id="UP001470023"/>
    </source>
</evidence>
<protein>
    <submittedName>
        <fullName evidence="1">Uncharacterized protein</fullName>
    </submittedName>
</protein>
<reference evidence="1 2" key="1">
    <citation type="submission" date="2024-06" db="EMBL/GenBank/DDBJ databases">
        <title>The Natural Products Discovery Center: Release of the First 8490 Sequenced Strains for Exploring Actinobacteria Biosynthetic Diversity.</title>
        <authorList>
            <person name="Kalkreuter E."/>
            <person name="Kautsar S.A."/>
            <person name="Yang D."/>
            <person name="Bader C.D."/>
            <person name="Teijaro C.N."/>
            <person name="Fluegel L."/>
            <person name="Davis C.M."/>
            <person name="Simpson J.R."/>
            <person name="Lauterbach L."/>
            <person name="Steele A.D."/>
            <person name="Gui C."/>
            <person name="Meng S."/>
            <person name="Li G."/>
            <person name="Viehrig K."/>
            <person name="Ye F."/>
            <person name="Su P."/>
            <person name="Kiefer A.F."/>
            <person name="Nichols A."/>
            <person name="Cepeda A.J."/>
            <person name="Yan W."/>
            <person name="Fan B."/>
            <person name="Jiang Y."/>
            <person name="Adhikari A."/>
            <person name="Zheng C.-J."/>
            <person name="Schuster L."/>
            <person name="Cowan T.M."/>
            <person name="Smanski M.J."/>
            <person name="Chevrette M.G."/>
            <person name="De Carvalho L.P.S."/>
            <person name="Shen B."/>
        </authorList>
    </citation>
    <scope>NUCLEOTIDE SEQUENCE [LARGE SCALE GENOMIC DNA]</scope>
    <source>
        <strain evidence="1 2">NPDC001166</strain>
    </source>
</reference>
<dbReference type="EMBL" id="JBEPAZ010000166">
    <property type="protein sequence ID" value="MER6434660.1"/>
    <property type="molecule type" value="Genomic_DNA"/>
</dbReference>
<sequence>MTLITGDRVGVNAEGRPVSVQQAEGRKNIPVRMRYANGHSYAVPLDAQRLIVRGKLDERLFDVTLLSGPEYRTSQHAGLKVIVNFAGARPAAKAEVRGAGSTVVRRTFPRLNAEAVSIPQDDASEIWEAITDKAASGSPWTT</sequence>